<sequence>MKCKQLARPAVWRKINVQDGAFTSRAEENVHGLVQNYSANNEAATTEKESTEKRNTSVQGHARAAMISFFQEPHVPAATSQRQPRPEKQEQLGNVEEGTEKRELDSSGPHPASLEQCVCTEKGGAVATNEECVQQQQHSSMGNNSNTKLHTSQQFPATSEEASKKHPASSTTACAKKDGHCSRWCAEHTRIGRHRQHAPHAHCICISSEGSIHFQDIKGSEMDTGKFTAEAGTTVRNAQ</sequence>
<dbReference type="Proteomes" id="UP000053144">
    <property type="component" value="Chromosome 9"/>
</dbReference>
<gene>
    <name evidence="2" type="ORF">LR48_Vigan09g118800</name>
</gene>
<organism evidence="2 3">
    <name type="scientific">Phaseolus angularis</name>
    <name type="common">Azuki bean</name>
    <name type="synonym">Vigna angularis</name>
    <dbReference type="NCBI Taxonomy" id="3914"/>
    <lineage>
        <taxon>Eukaryota</taxon>
        <taxon>Viridiplantae</taxon>
        <taxon>Streptophyta</taxon>
        <taxon>Embryophyta</taxon>
        <taxon>Tracheophyta</taxon>
        <taxon>Spermatophyta</taxon>
        <taxon>Magnoliopsida</taxon>
        <taxon>eudicotyledons</taxon>
        <taxon>Gunneridae</taxon>
        <taxon>Pentapetalae</taxon>
        <taxon>rosids</taxon>
        <taxon>fabids</taxon>
        <taxon>Fabales</taxon>
        <taxon>Fabaceae</taxon>
        <taxon>Papilionoideae</taxon>
        <taxon>50 kb inversion clade</taxon>
        <taxon>NPAAA clade</taxon>
        <taxon>indigoferoid/millettioid clade</taxon>
        <taxon>Phaseoleae</taxon>
        <taxon>Vigna</taxon>
    </lineage>
</organism>
<evidence type="ECO:0000313" key="3">
    <source>
        <dbReference type="Proteomes" id="UP000053144"/>
    </source>
</evidence>
<reference evidence="3" key="1">
    <citation type="journal article" date="2015" name="Proc. Natl. Acad. Sci. U.S.A.">
        <title>Genome sequencing of adzuki bean (Vigna angularis) provides insight into high starch and low fat accumulation and domestication.</title>
        <authorList>
            <person name="Yang K."/>
            <person name="Tian Z."/>
            <person name="Chen C."/>
            <person name="Luo L."/>
            <person name="Zhao B."/>
            <person name="Wang Z."/>
            <person name="Yu L."/>
            <person name="Li Y."/>
            <person name="Sun Y."/>
            <person name="Li W."/>
            <person name="Chen Y."/>
            <person name="Li Y."/>
            <person name="Zhang Y."/>
            <person name="Ai D."/>
            <person name="Zhao J."/>
            <person name="Shang C."/>
            <person name="Ma Y."/>
            <person name="Wu B."/>
            <person name="Wang M."/>
            <person name="Gao L."/>
            <person name="Sun D."/>
            <person name="Zhang P."/>
            <person name="Guo F."/>
            <person name="Wang W."/>
            <person name="Li Y."/>
            <person name="Wang J."/>
            <person name="Varshney R.K."/>
            <person name="Wang J."/>
            <person name="Ling H.Q."/>
            <person name="Wan P."/>
        </authorList>
    </citation>
    <scope>NUCLEOTIDE SEQUENCE</scope>
    <source>
        <strain evidence="3">cv. Jingnong 6</strain>
    </source>
</reference>
<accession>A0A0L9VD04</accession>
<evidence type="ECO:0000256" key="1">
    <source>
        <dbReference type="SAM" id="MobiDB-lite"/>
    </source>
</evidence>
<feature type="compositionally biased region" description="Polar residues" evidence="1">
    <location>
        <begin position="133"/>
        <end position="157"/>
    </location>
</feature>
<dbReference type="EMBL" id="CM003379">
    <property type="protein sequence ID" value="KOM52529.1"/>
    <property type="molecule type" value="Genomic_DNA"/>
</dbReference>
<dbReference type="AlphaFoldDB" id="A0A0L9VD04"/>
<protein>
    <submittedName>
        <fullName evidence="2">Uncharacterized protein</fullName>
    </submittedName>
</protein>
<name>A0A0L9VD04_PHAAN</name>
<evidence type="ECO:0000313" key="2">
    <source>
        <dbReference type="EMBL" id="KOM52529.1"/>
    </source>
</evidence>
<proteinExistence type="predicted"/>
<dbReference type="Gramene" id="KOM52529">
    <property type="protein sequence ID" value="KOM52529"/>
    <property type="gene ID" value="LR48_Vigan09g118800"/>
</dbReference>
<feature type="region of interest" description="Disordered" evidence="1">
    <location>
        <begin position="76"/>
        <end position="113"/>
    </location>
</feature>
<feature type="region of interest" description="Disordered" evidence="1">
    <location>
        <begin position="133"/>
        <end position="175"/>
    </location>
</feature>